<feature type="transmembrane region" description="Helical" evidence="1">
    <location>
        <begin position="20"/>
        <end position="40"/>
    </location>
</feature>
<dbReference type="Proteomes" id="UP000023795">
    <property type="component" value="Unassembled WGS sequence"/>
</dbReference>
<comment type="caution">
    <text evidence="2">The sequence shown here is derived from an EMBL/GenBank/DDBJ whole genome shotgun (WGS) entry which is preliminary data.</text>
</comment>
<dbReference type="AlphaFoldDB" id="L2FAA2"/>
<evidence type="ECO:0000256" key="1">
    <source>
        <dbReference type="SAM" id="Phobius"/>
    </source>
</evidence>
<keyword evidence="1" id="KW-1133">Transmembrane helix</keyword>
<dbReference type="PATRIC" id="fig|1230338.3.peg.1019"/>
<reference evidence="2 3" key="1">
    <citation type="journal article" date="2013" name="Genome Announc.">
        <title>Genome Sequence of Moraxella macacae 0408225, a Novel Bacterial Species Isolated from a Cynomolgus Macaque with Epistaxis.</title>
        <authorList>
            <person name="Ladner J.T."/>
            <person name="Whitehouse C.A."/>
            <person name="Koroleva G.I."/>
            <person name="Palacios G.F."/>
        </authorList>
    </citation>
    <scope>NUCLEOTIDE SEQUENCE [LARGE SCALE GENOMIC DNA]</scope>
    <source>
        <strain evidence="2 3">0408225</strain>
    </source>
</reference>
<feature type="transmembrane region" description="Helical" evidence="1">
    <location>
        <begin position="52"/>
        <end position="71"/>
    </location>
</feature>
<proteinExistence type="predicted"/>
<keyword evidence="1" id="KW-0472">Membrane</keyword>
<feature type="transmembrane region" description="Helical" evidence="1">
    <location>
        <begin position="92"/>
        <end position="109"/>
    </location>
</feature>
<name>L2FAA2_9GAMM</name>
<dbReference type="RefSeq" id="WP_009767494.1">
    <property type="nucleotide sequence ID" value="NZ_ANIN01000001.1"/>
</dbReference>
<keyword evidence="3" id="KW-1185">Reference proteome</keyword>
<gene>
    <name evidence="2" type="ORF">MOMA_04700</name>
</gene>
<keyword evidence="1" id="KW-0812">Transmembrane</keyword>
<dbReference type="eggNOG" id="ENOG502ZHI5">
    <property type="taxonomic scope" value="Bacteria"/>
</dbReference>
<dbReference type="OrthoDB" id="6659807at2"/>
<organism evidence="2 3">
    <name type="scientific">Moraxella macacae 0408225</name>
    <dbReference type="NCBI Taxonomy" id="1230338"/>
    <lineage>
        <taxon>Bacteria</taxon>
        <taxon>Pseudomonadati</taxon>
        <taxon>Pseudomonadota</taxon>
        <taxon>Gammaproteobacteria</taxon>
        <taxon>Moraxellales</taxon>
        <taxon>Moraxellaceae</taxon>
        <taxon>Moraxella</taxon>
    </lineage>
</organism>
<sequence>MPDLSRSTPAISLVPKSFTIGLGAFAFLLGIAGFVVKILLFGESFNQILPSFMRVVAIFWLLIPCGFILGAKIINRFLPMQEQKQPIQPRNALTLGLLFSCVAMLWLMAGNS</sequence>
<evidence type="ECO:0000313" key="2">
    <source>
        <dbReference type="EMBL" id="ELA09676.1"/>
    </source>
</evidence>
<accession>L2FAA2</accession>
<protein>
    <submittedName>
        <fullName evidence="2">Uncharacterized protein</fullName>
    </submittedName>
</protein>
<dbReference type="STRING" id="1230338.MOMA_04700"/>
<dbReference type="EMBL" id="ANIN01000001">
    <property type="protein sequence ID" value="ELA09676.1"/>
    <property type="molecule type" value="Genomic_DNA"/>
</dbReference>
<evidence type="ECO:0000313" key="3">
    <source>
        <dbReference type="Proteomes" id="UP000023795"/>
    </source>
</evidence>